<feature type="compositionally biased region" description="Basic and acidic residues" evidence="1">
    <location>
        <begin position="77"/>
        <end position="91"/>
    </location>
</feature>
<feature type="compositionally biased region" description="Basic and acidic residues" evidence="1">
    <location>
        <begin position="98"/>
        <end position="119"/>
    </location>
</feature>
<feature type="compositionally biased region" description="Basic and acidic residues" evidence="1">
    <location>
        <begin position="50"/>
        <end position="66"/>
    </location>
</feature>
<dbReference type="AlphaFoldDB" id="A0A0P0X942"/>
<protein>
    <submittedName>
        <fullName evidence="2">Os07g0637050 protein</fullName>
    </submittedName>
</protein>
<feature type="compositionally biased region" description="Basic and acidic residues" evidence="1">
    <location>
        <begin position="126"/>
        <end position="149"/>
    </location>
</feature>
<dbReference type="InParanoid" id="A0A0P0X942"/>
<organism evidence="2 3">
    <name type="scientific">Oryza sativa subsp. japonica</name>
    <name type="common">Rice</name>
    <dbReference type="NCBI Taxonomy" id="39947"/>
    <lineage>
        <taxon>Eukaryota</taxon>
        <taxon>Viridiplantae</taxon>
        <taxon>Streptophyta</taxon>
        <taxon>Embryophyta</taxon>
        <taxon>Tracheophyta</taxon>
        <taxon>Spermatophyta</taxon>
        <taxon>Magnoliopsida</taxon>
        <taxon>Liliopsida</taxon>
        <taxon>Poales</taxon>
        <taxon>Poaceae</taxon>
        <taxon>BOP clade</taxon>
        <taxon>Oryzoideae</taxon>
        <taxon>Oryzeae</taxon>
        <taxon>Oryzinae</taxon>
        <taxon>Oryza</taxon>
        <taxon>Oryza sativa</taxon>
    </lineage>
</organism>
<feature type="compositionally biased region" description="Basic and acidic residues" evidence="1">
    <location>
        <begin position="14"/>
        <end position="42"/>
    </location>
</feature>
<dbReference type="EMBL" id="AP014963">
    <property type="protein sequence ID" value="BAT02827.1"/>
    <property type="molecule type" value="Genomic_DNA"/>
</dbReference>
<dbReference type="Proteomes" id="UP000059680">
    <property type="component" value="Chromosome 7"/>
</dbReference>
<gene>
    <name evidence="2" type="ordered locus">Os07g0637050</name>
    <name evidence="2" type="ORF">OSNPB_070637050</name>
</gene>
<feature type="non-terminal residue" evidence="2">
    <location>
        <position position="172"/>
    </location>
</feature>
<reference evidence="2 3" key="3">
    <citation type="journal article" date="2013" name="Rice">
        <title>Improvement of the Oryza sativa Nipponbare reference genome using next generation sequence and optical map data.</title>
        <authorList>
            <person name="Kawahara Y."/>
            <person name="de la Bastide M."/>
            <person name="Hamilton J.P."/>
            <person name="Kanamori H."/>
            <person name="McCombie W.R."/>
            <person name="Ouyang S."/>
            <person name="Schwartz D.C."/>
            <person name="Tanaka T."/>
            <person name="Wu J."/>
            <person name="Zhou S."/>
            <person name="Childs K.L."/>
            <person name="Davidson R.M."/>
            <person name="Lin H."/>
            <person name="Quesada-Ocampo L."/>
            <person name="Vaillancourt B."/>
            <person name="Sakai H."/>
            <person name="Lee S.S."/>
            <person name="Kim J."/>
            <person name="Numa H."/>
            <person name="Itoh T."/>
            <person name="Buell C.R."/>
            <person name="Matsumoto T."/>
        </authorList>
    </citation>
    <scope>NUCLEOTIDE SEQUENCE [LARGE SCALE GENOMIC DNA]</scope>
    <source>
        <strain evidence="3">cv. Nipponbare</strain>
    </source>
</reference>
<name>A0A0P0X942_ORYSJ</name>
<sequence>MDHRVPGHQVPHRHSVEHLPGLRDLGARDVRSEHDVAEEHVAQGRLVEGVPREVDAPRLGVHLDERGADEEVGGGEPRPERARVERGADGHGRRRGPARLERDGEREGGGEEPRRAREEPGEEAEGLQREARAEVGAHHAGGVEHVRPRRLLEARVHCLLLRQRRRRRRRRS</sequence>
<evidence type="ECO:0000256" key="1">
    <source>
        <dbReference type="SAM" id="MobiDB-lite"/>
    </source>
</evidence>
<reference evidence="2 3" key="2">
    <citation type="journal article" date="2013" name="Plant Cell Physiol.">
        <title>Rice Annotation Project Database (RAP-DB): an integrative and interactive database for rice genomics.</title>
        <authorList>
            <person name="Sakai H."/>
            <person name="Lee S.S."/>
            <person name="Tanaka T."/>
            <person name="Numa H."/>
            <person name="Kim J."/>
            <person name="Kawahara Y."/>
            <person name="Wakimoto H."/>
            <person name="Yang C.C."/>
            <person name="Iwamoto M."/>
            <person name="Abe T."/>
            <person name="Yamada Y."/>
            <person name="Muto A."/>
            <person name="Inokuchi H."/>
            <person name="Ikemura T."/>
            <person name="Matsumoto T."/>
            <person name="Sasaki T."/>
            <person name="Itoh T."/>
        </authorList>
    </citation>
    <scope>NUCLEOTIDE SEQUENCE [LARGE SCALE GENOMIC DNA]</scope>
    <source>
        <strain evidence="3">cv. Nipponbare</strain>
    </source>
</reference>
<dbReference type="PaxDb" id="39947-A0A0P0X942"/>
<feature type="region of interest" description="Disordered" evidence="1">
    <location>
        <begin position="1"/>
        <end position="149"/>
    </location>
</feature>
<proteinExistence type="predicted"/>
<reference evidence="3" key="1">
    <citation type="journal article" date="2005" name="Nature">
        <title>The map-based sequence of the rice genome.</title>
        <authorList>
            <consortium name="International rice genome sequencing project (IRGSP)"/>
            <person name="Matsumoto T."/>
            <person name="Wu J."/>
            <person name="Kanamori H."/>
            <person name="Katayose Y."/>
            <person name="Fujisawa M."/>
            <person name="Namiki N."/>
            <person name="Mizuno H."/>
            <person name="Yamamoto K."/>
            <person name="Antonio B.A."/>
            <person name="Baba T."/>
            <person name="Sakata K."/>
            <person name="Nagamura Y."/>
            <person name="Aoki H."/>
            <person name="Arikawa K."/>
            <person name="Arita K."/>
            <person name="Bito T."/>
            <person name="Chiden Y."/>
            <person name="Fujitsuka N."/>
            <person name="Fukunaka R."/>
            <person name="Hamada M."/>
            <person name="Harada C."/>
            <person name="Hayashi A."/>
            <person name="Hijishita S."/>
            <person name="Honda M."/>
            <person name="Hosokawa S."/>
            <person name="Ichikawa Y."/>
            <person name="Idonuma A."/>
            <person name="Iijima M."/>
            <person name="Ikeda M."/>
            <person name="Ikeno M."/>
            <person name="Ito K."/>
            <person name="Ito S."/>
            <person name="Ito T."/>
            <person name="Ito Y."/>
            <person name="Ito Y."/>
            <person name="Iwabuchi A."/>
            <person name="Kamiya K."/>
            <person name="Karasawa W."/>
            <person name="Kurita K."/>
            <person name="Katagiri S."/>
            <person name="Kikuta A."/>
            <person name="Kobayashi H."/>
            <person name="Kobayashi N."/>
            <person name="Machita K."/>
            <person name="Maehara T."/>
            <person name="Masukawa M."/>
            <person name="Mizubayashi T."/>
            <person name="Mukai Y."/>
            <person name="Nagasaki H."/>
            <person name="Nagata Y."/>
            <person name="Naito S."/>
            <person name="Nakashima M."/>
            <person name="Nakama Y."/>
            <person name="Nakamichi Y."/>
            <person name="Nakamura M."/>
            <person name="Meguro A."/>
            <person name="Negishi M."/>
            <person name="Ohta I."/>
            <person name="Ohta T."/>
            <person name="Okamoto M."/>
            <person name="Ono N."/>
            <person name="Saji S."/>
            <person name="Sakaguchi M."/>
            <person name="Sakai K."/>
            <person name="Shibata M."/>
            <person name="Shimokawa T."/>
            <person name="Song J."/>
            <person name="Takazaki Y."/>
            <person name="Terasawa K."/>
            <person name="Tsugane M."/>
            <person name="Tsuji K."/>
            <person name="Ueda S."/>
            <person name="Waki K."/>
            <person name="Yamagata H."/>
            <person name="Yamamoto M."/>
            <person name="Yamamoto S."/>
            <person name="Yamane H."/>
            <person name="Yoshiki S."/>
            <person name="Yoshihara R."/>
            <person name="Yukawa K."/>
            <person name="Zhong H."/>
            <person name="Yano M."/>
            <person name="Yuan Q."/>
            <person name="Ouyang S."/>
            <person name="Liu J."/>
            <person name="Jones K.M."/>
            <person name="Gansberger K."/>
            <person name="Moffat K."/>
            <person name="Hill J."/>
            <person name="Bera J."/>
            <person name="Fadrosh D."/>
            <person name="Jin S."/>
            <person name="Johri S."/>
            <person name="Kim M."/>
            <person name="Overton L."/>
            <person name="Reardon M."/>
            <person name="Tsitrin T."/>
            <person name="Vuong H."/>
            <person name="Weaver B."/>
            <person name="Ciecko A."/>
            <person name="Tallon L."/>
            <person name="Jackson J."/>
            <person name="Pai G."/>
            <person name="Aken S.V."/>
            <person name="Utterback T."/>
            <person name="Reidmuller S."/>
            <person name="Feldblyum T."/>
            <person name="Hsiao J."/>
            <person name="Zismann V."/>
            <person name="Iobst S."/>
            <person name="de Vazeille A.R."/>
            <person name="Buell C.R."/>
            <person name="Ying K."/>
            <person name="Li Y."/>
            <person name="Lu T."/>
            <person name="Huang Y."/>
            <person name="Zhao Q."/>
            <person name="Feng Q."/>
            <person name="Zhang L."/>
            <person name="Zhu J."/>
            <person name="Weng Q."/>
            <person name="Mu J."/>
            <person name="Lu Y."/>
            <person name="Fan D."/>
            <person name="Liu Y."/>
            <person name="Guan J."/>
            <person name="Zhang Y."/>
            <person name="Yu S."/>
            <person name="Liu X."/>
            <person name="Zhang Y."/>
            <person name="Hong G."/>
            <person name="Han B."/>
            <person name="Choisne N."/>
            <person name="Demange N."/>
            <person name="Orjeda G."/>
            <person name="Samain S."/>
            <person name="Cattolico L."/>
            <person name="Pelletier E."/>
            <person name="Couloux A."/>
            <person name="Segurens B."/>
            <person name="Wincker P."/>
            <person name="D'Hont A."/>
            <person name="Scarpelli C."/>
            <person name="Weissenbach J."/>
            <person name="Salanoubat M."/>
            <person name="Quetier F."/>
            <person name="Yu Y."/>
            <person name="Kim H.R."/>
            <person name="Rambo T."/>
            <person name="Currie J."/>
            <person name="Collura K."/>
            <person name="Luo M."/>
            <person name="Yang T."/>
            <person name="Ammiraju J.S.S."/>
            <person name="Engler F."/>
            <person name="Soderlund C."/>
            <person name="Wing R.A."/>
            <person name="Palmer L.E."/>
            <person name="de la Bastide M."/>
            <person name="Spiegel L."/>
            <person name="Nascimento L."/>
            <person name="Zutavern T."/>
            <person name="O'Shaughnessy A."/>
            <person name="Dike S."/>
            <person name="Dedhia N."/>
            <person name="Preston R."/>
            <person name="Balija V."/>
            <person name="McCombie W.R."/>
            <person name="Chow T."/>
            <person name="Chen H."/>
            <person name="Chung M."/>
            <person name="Chen C."/>
            <person name="Shaw J."/>
            <person name="Wu H."/>
            <person name="Hsiao K."/>
            <person name="Chao Y."/>
            <person name="Chu M."/>
            <person name="Cheng C."/>
            <person name="Hour A."/>
            <person name="Lee P."/>
            <person name="Lin S."/>
            <person name="Lin Y."/>
            <person name="Liou J."/>
            <person name="Liu S."/>
            <person name="Hsing Y."/>
            <person name="Raghuvanshi S."/>
            <person name="Mohanty A."/>
            <person name="Bharti A.K."/>
            <person name="Gaur A."/>
            <person name="Gupta V."/>
            <person name="Kumar D."/>
            <person name="Ravi V."/>
            <person name="Vij S."/>
            <person name="Kapur A."/>
            <person name="Khurana P."/>
            <person name="Khurana P."/>
            <person name="Khurana J.P."/>
            <person name="Tyagi A.K."/>
            <person name="Gaikwad K."/>
            <person name="Singh A."/>
            <person name="Dalal V."/>
            <person name="Srivastava S."/>
            <person name="Dixit A."/>
            <person name="Pal A.K."/>
            <person name="Ghazi I.A."/>
            <person name="Yadav M."/>
            <person name="Pandit A."/>
            <person name="Bhargava A."/>
            <person name="Sureshbabu K."/>
            <person name="Batra K."/>
            <person name="Sharma T.R."/>
            <person name="Mohapatra T."/>
            <person name="Singh N.K."/>
            <person name="Messing J."/>
            <person name="Nelson A.B."/>
            <person name="Fuks G."/>
            <person name="Kavchok S."/>
            <person name="Keizer G."/>
            <person name="Linton E."/>
            <person name="Llaca V."/>
            <person name="Song R."/>
            <person name="Tanyolac B."/>
            <person name="Young S."/>
            <person name="Ho-Il K."/>
            <person name="Hahn J.H."/>
            <person name="Sangsakoo G."/>
            <person name="Vanavichit A."/>
            <person name="de Mattos Luiz.A.T."/>
            <person name="Zimmer P.D."/>
            <person name="Malone G."/>
            <person name="Dellagostin O."/>
            <person name="de Oliveira A.C."/>
            <person name="Bevan M."/>
            <person name="Bancroft I."/>
            <person name="Minx P."/>
            <person name="Cordum H."/>
            <person name="Wilson R."/>
            <person name="Cheng Z."/>
            <person name="Jin W."/>
            <person name="Jiang J."/>
            <person name="Leong S.A."/>
            <person name="Iwama H."/>
            <person name="Gojobori T."/>
            <person name="Itoh T."/>
            <person name="Niimura Y."/>
            <person name="Fujii Y."/>
            <person name="Habara T."/>
            <person name="Sakai H."/>
            <person name="Sato Y."/>
            <person name="Wilson G."/>
            <person name="Kumar K."/>
            <person name="McCouch S."/>
            <person name="Juretic N."/>
            <person name="Hoen D."/>
            <person name="Wright S."/>
            <person name="Bruskiewich R."/>
            <person name="Bureau T."/>
            <person name="Miyao A."/>
            <person name="Hirochika H."/>
            <person name="Nishikawa T."/>
            <person name="Kadowaki K."/>
            <person name="Sugiura M."/>
            <person name="Burr B."/>
            <person name="Sasaki T."/>
        </authorList>
    </citation>
    <scope>NUCLEOTIDE SEQUENCE [LARGE SCALE GENOMIC DNA]</scope>
    <source>
        <strain evidence="3">cv. Nipponbare</strain>
    </source>
</reference>
<evidence type="ECO:0000313" key="3">
    <source>
        <dbReference type="Proteomes" id="UP000059680"/>
    </source>
</evidence>
<evidence type="ECO:0000313" key="2">
    <source>
        <dbReference type="EMBL" id="BAT02827.1"/>
    </source>
</evidence>
<keyword evidence="3" id="KW-1185">Reference proteome</keyword>
<accession>A0A0P0X942</accession>